<organism evidence="2 3">
    <name type="scientific">Mycobacterium montefiorense</name>
    <dbReference type="NCBI Taxonomy" id="154654"/>
    <lineage>
        <taxon>Bacteria</taxon>
        <taxon>Bacillati</taxon>
        <taxon>Actinomycetota</taxon>
        <taxon>Actinomycetes</taxon>
        <taxon>Mycobacteriales</taxon>
        <taxon>Mycobacteriaceae</taxon>
        <taxon>Mycobacterium</taxon>
        <taxon>Mycobacterium simiae complex</taxon>
    </lineage>
</organism>
<keyword evidence="3" id="KW-1185">Reference proteome</keyword>
<evidence type="ECO:0000313" key="3">
    <source>
        <dbReference type="Proteomes" id="UP000245060"/>
    </source>
</evidence>
<reference evidence="3" key="1">
    <citation type="submission" date="2018-04" db="EMBL/GenBank/DDBJ databases">
        <title>Draft genome sequence of Mycobacterium montefiorense isolated from Japanese black salamander.</title>
        <authorList>
            <person name="Fukano H."/>
            <person name="Yoshida M."/>
            <person name="Shimizu A."/>
            <person name="Iwao H."/>
            <person name="Kurata O."/>
            <person name="Katayama Y."/>
            <person name="Omatsu T."/>
            <person name="Mizutani T."/>
            <person name="Wada S."/>
            <person name="Hoshino Y."/>
        </authorList>
    </citation>
    <scope>NUCLEOTIDE SEQUENCE [LARGE SCALE GENOMIC DNA]</scope>
    <source>
        <strain evidence="3">BS</strain>
    </source>
</reference>
<accession>A0ABQ0NQV0</accession>
<name>A0ABQ0NQV0_9MYCO</name>
<dbReference type="Proteomes" id="UP000245060">
    <property type="component" value="Unassembled WGS sequence"/>
</dbReference>
<dbReference type="EMBL" id="BFCH01000018">
    <property type="protein sequence ID" value="GBG39260.1"/>
    <property type="molecule type" value="Genomic_DNA"/>
</dbReference>
<protein>
    <submittedName>
        <fullName evidence="2">Uncharacterized protein</fullName>
    </submittedName>
</protein>
<feature type="region of interest" description="Disordered" evidence="1">
    <location>
        <begin position="66"/>
        <end position="92"/>
    </location>
</feature>
<comment type="caution">
    <text evidence="2">The sequence shown here is derived from an EMBL/GenBank/DDBJ whole genome shotgun (WGS) entry which is preliminary data.</text>
</comment>
<proteinExistence type="predicted"/>
<gene>
    <name evidence="2" type="ORF">MmonteBS_36320</name>
</gene>
<evidence type="ECO:0000256" key="1">
    <source>
        <dbReference type="SAM" id="MobiDB-lite"/>
    </source>
</evidence>
<feature type="compositionally biased region" description="Basic residues" evidence="1">
    <location>
        <begin position="80"/>
        <end position="91"/>
    </location>
</feature>
<evidence type="ECO:0000313" key="2">
    <source>
        <dbReference type="EMBL" id="GBG39260.1"/>
    </source>
</evidence>
<sequence>MRRIVHVDPAGPQIQVGAEADDFFQRCDLTRNHDRKGAIDGGDAESIAVGRQQFSRTLGAARDGKHAAGVSQRPQQLAAQRHHARGIAQRKRTGDICRGDLPLRVPDHRVRIDSDRLPQFGQRHHHREEHRLHHVDAIHARRCGCATQHGNQRPVDELGERLCAHLDLLGEYRCSIE</sequence>